<evidence type="ECO:0000256" key="25">
    <source>
        <dbReference type="ARBA" id="ARBA00047903"/>
    </source>
</evidence>
<dbReference type="PANTHER" id="PTHR43205">
    <property type="entry name" value="PROSTAGLANDIN REDUCTASE"/>
    <property type="match status" value="1"/>
</dbReference>
<comment type="catalytic activity">
    <reaction evidence="25">
        <text>dodecanal + NADP(+) = (2E)-dodecenal + NADPH + H(+)</text>
        <dbReference type="Rhea" id="RHEA:50784"/>
        <dbReference type="ChEBI" id="CHEBI:15378"/>
        <dbReference type="ChEBI" id="CHEBI:27836"/>
        <dbReference type="ChEBI" id="CHEBI:57783"/>
        <dbReference type="ChEBI" id="CHEBI:58349"/>
        <dbReference type="ChEBI" id="CHEBI:133741"/>
    </reaction>
    <physiologicalReaction direction="right-to-left" evidence="25">
        <dbReference type="Rhea" id="RHEA:50786"/>
    </physiologicalReaction>
</comment>
<dbReference type="GO" id="GO:0005737">
    <property type="term" value="C:cytoplasm"/>
    <property type="evidence" value="ECO:0007669"/>
    <property type="project" value="UniProtKB-SubCell"/>
</dbReference>
<evidence type="ECO:0000256" key="1">
    <source>
        <dbReference type="ARBA" id="ARBA00004496"/>
    </source>
</evidence>
<dbReference type="FunFam" id="3.40.50.720:FF:000121">
    <property type="entry name" value="Prostaglandin reductase 2"/>
    <property type="match status" value="1"/>
</dbReference>
<dbReference type="Gene3D" id="3.90.180.10">
    <property type="entry name" value="Medium-chain alcohol dehydrogenases, catalytic domain"/>
    <property type="match status" value="1"/>
</dbReference>
<evidence type="ECO:0000256" key="28">
    <source>
        <dbReference type="ARBA" id="ARBA00048387"/>
    </source>
</evidence>
<dbReference type="PANTHER" id="PTHR43205:SF7">
    <property type="entry name" value="PROSTAGLANDIN REDUCTASE 1"/>
    <property type="match status" value="1"/>
</dbReference>
<proteinExistence type="inferred from homology"/>
<organism evidence="36 37">
    <name type="scientific">Cherax quadricarinatus</name>
    <name type="common">Australian red claw crayfish</name>
    <dbReference type="NCBI Taxonomy" id="27406"/>
    <lineage>
        <taxon>Eukaryota</taxon>
        <taxon>Metazoa</taxon>
        <taxon>Ecdysozoa</taxon>
        <taxon>Arthropoda</taxon>
        <taxon>Crustacea</taxon>
        <taxon>Multicrustacea</taxon>
        <taxon>Malacostraca</taxon>
        <taxon>Eumalacostraca</taxon>
        <taxon>Eucarida</taxon>
        <taxon>Decapoda</taxon>
        <taxon>Pleocyemata</taxon>
        <taxon>Astacidea</taxon>
        <taxon>Parastacoidea</taxon>
        <taxon>Parastacidae</taxon>
        <taxon>Cherax</taxon>
    </lineage>
</organism>
<dbReference type="EMBL" id="JARKIK010000080">
    <property type="protein sequence ID" value="KAK8726213.1"/>
    <property type="molecule type" value="Genomic_DNA"/>
</dbReference>
<evidence type="ECO:0000256" key="5">
    <source>
        <dbReference type="ARBA" id="ARBA00012410"/>
    </source>
</evidence>
<comment type="catalytic activity">
    <reaction evidence="27">
        <text>13,14-dihydro-15-oxo-PGF2alpha + NADP(+) = 15-oxoprostaglandin F2alpha + NADPH + H(+)</text>
        <dbReference type="Rhea" id="RHEA:50588"/>
        <dbReference type="ChEBI" id="CHEBI:15378"/>
        <dbReference type="ChEBI" id="CHEBI:57783"/>
        <dbReference type="ChEBI" id="CHEBI:58349"/>
        <dbReference type="ChEBI" id="CHEBI:133374"/>
        <dbReference type="ChEBI" id="CHEBI:133409"/>
    </reaction>
    <physiologicalReaction direction="right-to-left" evidence="27">
        <dbReference type="Rhea" id="RHEA:50590"/>
    </physiologicalReaction>
</comment>
<dbReference type="Pfam" id="PF00107">
    <property type="entry name" value="ADH_zinc_N"/>
    <property type="match status" value="1"/>
</dbReference>
<evidence type="ECO:0000256" key="34">
    <source>
        <dbReference type="ARBA" id="ARBA00049368"/>
    </source>
</evidence>
<evidence type="ECO:0000256" key="13">
    <source>
        <dbReference type="ARBA" id="ARBA00023002"/>
    </source>
</evidence>
<evidence type="ECO:0000256" key="33">
    <source>
        <dbReference type="ARBA" id="ARBA00049179"/>
    </source>
</evidence>
<evidence type="ECO:0000256" key="27">
    <source>
        <dbReference type="ARBA" id="ARBA00048290"/>
    </source>
</evidence>
<keyword evidence="8" id="KW-0644">Prostaglandin metabolism</keyword>
<comment type="subcellular location">
    <subcellularLocation>
        <location evidence="1">Cytoplasm</location>
    </subcellularLocation>
</comment>
<comment type="catalytic activity">
    <reaction evidence="29">
        <text>20-hydroxy-leukotriene B4 + NADP(+) = 12-oxo-20-hydroxy-leukotriene B4 + NADPH + H(+)</text>
        <dbReference type="Rhea" id="RHEA:51208"/>
        <dbReference type="ChEBI" id="CHEBI:15378"/>
        <dbReference type="ChEBI" id="CHEBI:57460"/>
        <dbReference type="ChEBI" id="CHEBI:57783"/>
        <dbReference type="ChEBI" id="CHEBI:58349"/>
        <dbReference type="ChEBI" id="CHEBI:133346"/>
    </reaction>
    <physiologicalReaction direction="left-to-right" evidence="29">
        <dbReference type="Rhea" id="RHEA:51209"/>
    </physiologicalReaction>
</comment>
<dbReference type="EC" id="1.3.1.74" evidence="5"/>
<dbReference type="AlphaFoldDB" id="A0AAW0WET7"/>
<evidence type="ECO:0000256" key="8">
    <source>
        <dbReference type="ARBA" id="ARBA00022501"/>
    </source>
</evidence>
<comment type="catalytic activity">
    <reaction evidence="22">
        <text>pentan-2-one + NADP(+) = (E)-pent-3-en-2-one + NADPH + H(+)</text>
        <dbReference type="Rhea" id="RHEA:50788"/>
        <dbReference type="ChEBI" id="CHEBI:15378"/>
        <dbReference type="ChEBI" id="CHEBI:16472"/>
        <dbReference type="ChEBI" id="CHEBI:57783"/>
        <dbReference type="ChEBI" id="CHEBI:58349"/>
        <dbReference type="ChEBI" id="CHEBI:145276"/>
    </reaction>
    <physiologicalReaction direction="right-to-left" evidence="22">
        <dbReference type="Rhea" id="RHEA:50790"/>
    </physiologicalReaction>
</comment>
<comment type="catalytic activity">
    <reaction evidence="34">
        <text>hexanal + NADP(+) = (E)-hex-2-enal + NADPH + H(+)</text>
        <dbReference type="Rhea" id="RHEA:50776"/>
        <dbReference type="ChEBI" id="CHEBI:15378"/>
        <dbReference type="ChEBI" id="CHEBI:28913"/>
        <dbReference type="ChEBI" id="CHEBI:57783"/>
        <dbReference type="ChEBI" id="CHEBI:58349"/>
        <dbReference type="ChEBI" id="CHEBI:88528"/>
    </reaction>
    <physiologicalReaction direction="right-to-left" evidence="34">
        <dbReference type="Rhea" id="RHEA:50778"/>
    </physiologicalReaction>
</comment>
<evidence type="ECO:0000256" key="4">
    <source>
        <dbReference type="ARBA" id="ARBA00011981"/>
    </source>
</evidence>
<evidence type="ECO:0000256" key="20">
    <source>
        <dbReference type="ARBA" id="ARBA00047461"/>
    </source>
</evidence>
<keyword evidence="9" id="KW-0597">Phosphoprotein</keyword>
<keyword evidence="12" id="KW-0007">Acetylation</keyword>
<comment type="catalytic activity">
    <reaction evidence="28">
        <text>4-hydroxynonanal + NADP(+) = (E)-4-hydroxynon-2-enal + NADPH + H(+)</text>
        <dbReference type="Rhea" id="RHEA:64736"/>
        <dbReference type="ChEBI" id="CHEBI:15378"/>
        <dbReference type="ChEBI" id="CHEBI:57783"/>
        <dbReference type="ChEBI" id="CHEBI:58349"/>
        <dbReference type="ChEBI" id="CHEBI:58968"/>
        <dbReference type="ChEBI" id="CHEBI:156112"/>
    </reaction>
    <physiologicalReaction direction="right-to-left" evidence="28">
        <dbReference type="Rhea" id="RHEA:64738"/>
    </physiologicalReaction>
</comment>
<evidence type="ECO:0000256" key="24">
    <source>
        <dbReference type="ARBA" id="ARBA00047878"/>
    </source>
</evidence>
<reference evidence="36 37" key="1">
    <citation type="journal article" date="2024" name="BMC Genomics">
        <title>Genome assembly of redclaw crayfish (Cherax quadricarinatus) provides insights into its immune adaptation and hypoxia tolerance.</title>
        <authorList>
            <person name="Liu Z."/>
            <person name="Zheng J."/>
            <person name="Li H."/>
            <person name="Fang K."/>
            <person name="Wang S."/>
            <person name="He J."/>
            <person name="Zhou D."/>
            <person name="Weng S."/>
            <person name="Chi M."/>
            <person name="Gu Z."/>
            <person name="He J."/>
            <person name="Li F."/>
            <person name="Wang M."/>
        </authorList>
    </citation>
    <scope>NUCLEOTIDE SEQUENCE [LARGE SCALE GENOMIC DNA]</scope>
    <source>
        <strain evidence="36">ZL_2023a</strain>
    </source>
</reference>
<evidence type="ECO:0000259" key="35">
    <source>
        <dbReference type="SMART" id="SM00829"/>
    </source>
</evidence>
<comment type="catalytic activity">
    <reaction evidence="24">
        <text>13,14-dihydro-15-oxo-prostaglandin F1alpha + NADP(+) = 15-oxoprostaglandin F1alpha + NADPH + H(+)</text>
        <dbReference type="Rhea" id="RHEA:50592"/>
        <dbReference type="ChEBI" id="CHEBI:15378"/>
        <dbReference type="ChEBI" id="CHEBI:57783"/>
        <dbReference type="ChEBI" id="CHEBI:58349"/>
        <dbReference type="ChEBI" id="CHEBI:79072"/>
        <dbReference type="ChEBI" id="CHEBI:133411"/>
    </reaction>
    <physiologicalReaction direction="right-to-left" evidence="24">
        <dbReference type="Rhea" id="RHEA:50594"/>
    </physiologicalReaction>
</comment>
<evidence type="ECO:0000256" key="22">
    <source>
        <dbReference type="ARBA" id="ARBA00047742"/>
    </source>
</evidence>
<evidence type="ECO:0000256" key="18">
    <source>
        <dbReference type="ARBA" id="ARBA00032297"/>
    </source>
</evidence>
<evidence type="ECO:0000256" key="6">
    <source>
        <dbReference type="ARBA" id="ARBA00020651"/>
    </source>
</evidence>
<dbReference type="Gene3D" id="3.40.50.720">
    <property type="entry name" value="NAD(P)-binding Rossmann-like Domain"/>
    <property type="match status" value="1"/>
</dbReference>
<keyword evidence="37" id="KW-1185">Reference proteome</keyword>
<evidence type="ECO:0000256" key="19">
    <source>
        <dbReference type="ARBA" id="ARBA00033119"/>
    </source>
</evidence>
<gene>
    <name evidence="36" type="ORF">OTU49_010424</name>
</gene>
<keyword evidence="15" id="KW-0379">Hydroxylation</keyword>
<dbReference type="GO" id="GO:0006693">
    <property type="term" value="P:prostaglandin metabolic process"/>
    <property type="evidence" value="ECO:0007669"/>
    <property type="project" value="UniProtKB-KW"/>
</dbReference>
<dbReference type="CDD" id="cd08294">
    <property type="entry name" value="leukotriene_B4_DH_like"/>
    <property type="match status" value="1"/>
</dbReference>
<evidence type="ECO:0000256" key="12">
    <source>
        <dbReference type="ARBA" id="ARBA00022990"/>
    </source>
</evidence>
<evidence type="ECO:0000256" key="7">
    <source>
        <dbReference type="ARBA" id="ARBA00022490"/>
    </source>
</evidence>
<evidence type="ECO:0000256" key="32">
    <source>
        <dbReference type="ARBA" id="ARBA00049070"/>
    </source>
</evidence>
<dbReference type="InterPro" id="IPR041694">
    <property type="entry name" value="ADH_N_2"/>
</dbReference>
<comment type="catalytic activity">
    <reaction evidence="30">
        <text>6-trans-leukotriene B4 + NADP(+) = 12-oxo-(5S)-hydroxy-(6E,8E,10E,14Z)-eicosatetraenoate + NADPH + H(+)</text>
        <dbReference type="Rhea" id="RHEA:51204"/>
        <dbReference type="ChEBI" id="CHEBI:15378"/>
        <dbReference type="ChEBI" id="CHEBI:57783"/>
        <dbReference type="ChEBI" id="CHEBI:58349"/>
        <dbReference type="ChEBI" id="CHEBI:90723"/>
        <dbReference type="ChEBI" id="CHEBI:133974"/>
    </reaction>
    <physiologicalReaction direction="left-to-right" evidence="30">
        <dbReference type="Rhea" id="RHEA:51205"/>
    </physiologicalReaction>
</comment>
<dbReference type="GO" id="GO:0047522">
    <property type="term" value="F:15-oxoprostaglandin 13-reductase [NAD(P)+] activity"/>
    <property type="evidence" value="ECO:0007669"/>
    <property type="project" value="UniProtKB-EC"/>
</dbReference>
<evidence type="ECO:0000313" key="37">
    <source>
        <dbReference type="Proteomes" id="UP001445076"/>
    </source>
</evidence>
<evidence type="ECO:0000256" key="23">
    <source>
        <dbReference type="ARBA" id="ARBA00047871"/>
    </source>
</evidence>
<keyword evidence="13" id="KW-0560">Oxidoreductase</keyword>
<evidence type="ECO:0000256" key="14">
    <source>
        <dbReference type="ARBA" id="ARBA00023098"/>
    </source>
</evidence>
<evidence type="ECO:0000256" key="26">
    <source>
        <dbReference type="ARBA" id="ARBA00048066"/>
    </source>
</evidence>
<dbReference type="Proteomes" id="UP001445076">
    <property type="component" value="Unassembled WGS sequence"/>
</dbReference>
<evidence type="ECO:0000256" key="15">
    <source>
        <dbReference type="ARBA" id="ARBA00023278"/>
    </source>
</evidence>
<comment type="catalytic activity">
    <reaction evidence="32">
        <text>13,14-dihydro-15-oxo-prostaglandin E1 + NADP(+) = 15-oxoprostaglandin E1 + NADPH + H(+)</text>
        <dbReference type="Rhea" id="RHEA:50584"/>
        <dbReference type="ChEBI" id="CHEBI:15378"/>
        <dbReference type="ChEBI" id="CHEBI:57401"/>
        <dbReference type="ChEBI" id="CHEBI:57783"/>
        <dbReference type="ChEBI" id="CHEBI:58349"/>
        <dbReference type="ChEBI" id="CHEBI:133408"/>
    </reaction>
    <physiologicalReaction direction="right-to-left" evidence="32">
        <dbReference type="Rhea" id="RHEA:50586"/>
    </physiologicalReaction>
</comment>
<evidence type="ECO:0000256" key="30">
    <source>
        <dbReference type="ARBA" id="ARBA00048953"/>
    </source>
</evidence>
<comment type="caution">
    <text evidence="36">The sequence shown here is derived from an EMBL/GenBank/DDBJ whole genome shotgun (WGS) entry which is preliminary data.</text>
</comment>
<feature type="domain" description="Enoyl reductase (ER)" evidence="35">
    <location>
        <begin position="17"/>
        <end position="338"/>
    </location>
</feature>
<comment type="catalytic activity">
    <reaction evidence="23">
        <text>leukotriene B4 + NADP(+) = 12-oxo-leukotriene B4 + NADPH + H(+)</text>
        <dbReference type="Rhea" id="RHEA:50608"/>
        <dbReference type="ChEBI" id="CHEBI:15378"/>
        <dbReference type="ChEBI" id="CHEBI:57461"/>
        <dbReference type="ChEBI" id="CHEBI:57783"/>
        <dbReference type="ChEBI" id="CHEBI:58349"/>
        <dbReference type="ChEBI" id="CHEBI:133309"/>
    </reaction>
    <physiologicalReaction direction="left-to-right" evidence="23">
        <dbReference type="Rhea" id="RHEA:50609"/>
    </physiologicalReaction>
</comment>
<dbReference type="GO" id="GO:0032440">
    <property type="term" value="F:2-alkenal reductase [NAD(P)H] activity"/>
    <property type="evidence" value="ECO:0007669"/>
    <property type="project" value="UniProtKB-EC"/>
</dbReference>
<evidence type="ECO:0000313" key="36">
    <source>
        <dbReference type="EMBL" id="KAK8726213.1"/>
    </source>
</evidence>
<dbReference type="InterPro" id="IPR014190">
    <property type="entry name" value="PTGR1"/>
</dbReference>
<keyword evidence="7" id="KW-0963">Cytoplasm</keyword>
<evidence type="ECO:0000256" key="31">
    <source>
        <dbReference type="ARBA" id="ARBA00049068"/>
    </source>
</evidence>
<comment type="catalytic activity">
    <reaction evidence="20">
        <text>octanal + NADP(+) = (2E)-octenal + NADPH + H(+)</text>
        <dbReference type="Rhea" id="RHEA:50780"/>
        <dbReference type="ChEBI" id="CHEBI:15378"/>
        <dbReference type="ChEBI" id="CHEBI:17935"/>
        <dbReference type="ChEBI" id="CHEBI:57783"/>
        <dbReference type="ChEBI" id="CHEBI:58349"/>
        <dbReference type="ChEBI" id="CHEBI:61748"/>
    </reaction>
    <physiologicalReaction direction="right-to-left" evidence="20">
        <dbReference type="Rhea" id="RHEA:50782"/>
    </physiologicalReaction>
</comment>
<comment type="catalytic activity">
    <reaction evidence="26">
        <text>nonan-2-one + NADP(+) = (3E)-nonen-2-one + NADPH + H(+)</text>
        <dbReference type="Rhea" id="RHEA:50616"/>
        <dbReference type="ChEBI" id="CHEBI:15378"/>
        <dbReference type="ChEBI" id="CHEBI:57783"/>
        <dbReference type="ChEBI" id="CHEBI:58349"/>
        <dbReference type="ChEBI" id="CHEBI:77927"/>
        <dbReference type="ChEBI" id="CHEBI:133457"/>
    </reaction>
    <physiologicalReaction direction="right-to-left" evidence="26">
        <dbReference type="Rhea" id="RHEA:50618"/>
    </physiologicalReaction>
</comment>
<dbReference type="InterPro" id="IPR013149">
    <property type="entry name" value="ADH-like_C"/>
</dbReference>
<sequence>TVMTVAKVWKLLRQPVGRPTPENFICVEEQLPPCDDGDVITEAEYLSVDPYMRYKIRQIPLNSTMVGSQVARVTESKNPQWPVGSLMVHYQGWRTHTHLSSKFLQTKDNNVSPLPDMGNLPKSLGIGVIGMPGITAYFGFLEICQPKAGETVLVNGAAGAVGSIVVQIAKMKGCKVIAFAGSDEKVAWVKELGADYAFNYKTTNIGEALSQAAPENINCYFDNVGGQFSAEVLPHLADLCRVSVCGAISTYNDDSKDIGAVSLTSPFSEATLIWKQLRVEGFLCYRWNDRWTEGLKQLQHWVLEGKIKYKETVFHGFDKMPSAFIGLFDGENIGKAVVKL</sequence>
<evidence type="ECO:0000256" key="11">
    <source>
        <dbReference type="ARBA" id="ARBA00022857"/>
    </source>
</evidence>
<evidence type="ECO:0000256" key="2">
    <source>
        <dbReference type="ARBA" id="ARBA00010460"/>
    </source>
</evidence>
<comment type="catalytic activity">
    <reaction evidence="21">
        <text>decanal + NADP(+) = (2E)-decenal + NADPH + H(+)</text>
        <dbReference type="Rhea" id="RHEA:50612"/>
        <dbReference type="ChEBI" id="CHEBI:15378"/>
        <dbReference type="ChEBI" id="CHEBI:31457"/>
        <dbReference type="ChEBI" id="CHEBI:57783"/>
        <dbReference type="ChEBI" id="CHEBI:58349"/>
        <dbReference type="ChEBI" id="CHEBI:133455"/>
    </reaction>
    <physiologicalReaction direction="right-to-left" evidence="21">
        <dbReference type="Rhea" id="RHEA:50614"/>
    </physiologicalReaction>
</comment>
<dbReference type="SUPFAM" id="SSF50129">
    <property type="entry name" value="GroES-like"/>
    <property type="match status" value="2"/>
</dbReference>
<feature type="non-terminal residue" evidence="36">
    <location>
        <position position="1"/>
    </location>
</feature>
<dbReference type="SUPFAM" id="SSF51735">
    <property type="entry name" value="NAD(P)-binding Rossmann-fold domains"/>
    <property type="match status" value="1"/>
</dbReference>
<comment type="catalytic activity">
    <reaction evidence="31">
        <text>(5S,12S)-dihydroxy-(6E,10E,12E,14Z)-eicosatetraenoate + NADP(+) = 12-oxo-(5S)-hydroxy-(6E,8E,10E,14Z)-eicosatetraenoate + NADPH + H(+)</text>
        <dbReference type="Rhea" id="RHEA:51212"/>
        <dbReference type="ChEBI" id="CHEBI:15378"/>
        <dbReference type="ChEBI" id="CHEBI:57783"/>
        <dbReference type="ChEBI" id="CHEBI:58349"/>
        <dbReference type="ChEBI" id="CHEBI:133974"/>
        <dbReference type="ChEBI" id="CHEBI:133975"/>
    </reaction>
    <physiologicalReaction direction="left-to-right" evidence="31">
        <dbReference type="Rhea" id="RHEA:51213"/>
    </physiologicalReaction>
</comment>
<evidence type="ECO:0000256" key="17">
    <source>
        <dbReference type="ARBA" id="ARBA00032255"/>
    </source>
</evidence>
<evidence type="ECO:0000256" key="3">
    <source>
        <dbReference type="ARBA" id="ARBA00011852"/>
    </source>
</evidence>
<evidence type="ECO:0000256" key="21">
    <source>
        <dbReference type="ARBA" id="ARBA00047617"/>
    </source>
</evidence>
<dbReference type="EC" id="1.3.1.48" evidence="4"/>
<comment type="similarity">
    <text evidence="2">Belongs to the NADP-dependent oxidoreductase L4BD family.</text>
</comment>
<name>A0AAW0WET7_CHEQU</name>
<dbReference type="InterPro" id="IPR020843">
    <property type="entry name" value="ER"/>
</dbReference>
<evidence type="ECO:0000256" key="9">
    <source>
        <dbReference type="ARBA" id="ARBA00022553"/>
    </source>
</evidence>
<dbReference type="InterPro" id="IPR045010">
    <property type="entry name" value="MDR_fam"/>
</dbReference>
<dbReference type="InterPro" id="IPR036291">
    <property type="entry name" value="NAD(P)-bd_dom_sf"/>
</dbReference>
<keyword evidence="14" id="KW-0443">Lipid metabolism</keyword>
<keyword evidence="11" id="KW-0521">NADP</keyword>
<dbReference type="Pfam" id="PF16884">
    <property type="entry name" value="ADH_N_2"/>
    <property type="match status" value="1"/>
</dbReference>
<keyword evidence="10" id="KW-0276">Fatty acid metabolism</keyword>
<dbReference type="SMART" id="SM00829">
    <property type="entry name" value="PKS_ER"/>
    <property type="match status" value="1"/>
</dbReference>
<comment type="subunit">
    <text evidence="3">Monomer or homodimer.</text>
</comment>
<comment type="catalytic activity">
    <reaction evidence="33">
        <text>an n-alkanal + NADP(+) = an alk-2-enal + NADPH + H(+)</text>
        <dbReference type="Rhea" id="RHEA:13737"/>
        <dbReference type="ChEBI" id="CHEBI:12834"/>
        <dbReference type="ChEBI" id="CHEBI:13757"/>
        <dbReference type="ChEBI" id="CHEBI:15378"/>
        <dbReference type="ChEBI" id="CHEBI:57783"/>
        <dbReference type="ChEBI" id="CHEBI:58349"/>
        <dbReference type="EC" id="1.3.1.74"/>
    </reaction>
    <physiologicalReaction direction="right-to-left" evidence="33">
        <dbReference type="Rhea" id="RHEA:13739"/>
    </physiologicalReaction>
</comment>
<dbReference type="InterPro" id="IPR011032">
    <property type="entry name" value="GroES-like_sf"/>
</dbReference>
<protein>
    <recommendedName>
        <fullName evidence="6">Prostaglandin reductase 1</fullName>
        <ecNumber evidence="4">1.3.1.48</ecNumber>
        <ecNumber evidence="5">1.3.1.74</ecNumber>
    </recommendedName>
    <alternativeName>
        <fullName evidence="19">15-oxoprostaglandin 13-reductase</fullName>
    </alternativeName>
    <alternativeName>
        <fullName evidence="17">Dithiolethione-inducible gene 1 protein</fullName>
    </alternativeName>
    <alternativeName>
        <fullName evidence="16">Leukotriene B4 12-hydroxydehydrogenase</fullName>
    </alternativeName>
    <alternativeName>
        <fullName evidence="18">NAD(P)H-dependent alkenal/one oxidoreductase</fullName>
    </alternativeName>
</protein>
<evidence type="ECO:0000256" key="10">
    <source>
        <dbReference type="ARBA" id="ARBA00022832"/>
    </source>
</evidence>
<evidence type="ECO:0000256" key="16">
    <source>
        <dbReference type="ARBA" id="ARBA00031851"/>
    </source>
</evidence>
<accession>A0AAW0WET7</accession>
<evidence type="ECO:0000256" key="29">
    <source>
        <dbReference type="ARBA" id="ARBA00048591"/>
    </source>
</evidence>